<accession>A0AAW2FUU8</accession>
<evidence type="ECO:0000256" key="1">
    <source>
        <dbReference type="SAM" id="Phobius"/>
    </source>
</evidence>
<keyword evidence="1" id="KW-0472">Membrane</keyword>
<keyword evidence="3" id="KW-1185">Reference proteome</keyword>
<evidence type="ECO:0000313" key="2">
    <source>
        <dbReference type="EMBL" id="KAL0118586.1"/>
    </source>
</evidence>
<proteinExistence type="predicted"/>
<sequence length="151" mass="18891">MEIFRRDDTEILLFYVKKKECYVAFYNNFYVHNDKKKKKKCMHAFSPVDVLYLFPRSCQVIRRRTNSGKSRNVREYQFSRTYIYLYRHYCKKREDYVLYDKNLILLLCTILIVKKNQSTLIIYFIFFFFFFVNYEKFAVILFIRLRDKRYI</sequence>
<dbReference type="AlphaFoldDB" id="A0AAW2FUU8"/>
<evidence type="ECO:0000313" key="3">
    <source>
        <dbReference type="Proteomes" id="UP001430953"/>
    </source>
</evidence>
<name>A0AAW2FUU8_9HYME</name>
<keyword evidence="1" id="KW-0812">Transmembrane</keyword>
<dbReference type="Proteomes" id="UP001430953">
    <property type="component" value="Unassembled WGS sequence"/>
</dbReference>
<keyword evidence="1" id="KW-1133">Transmembrane helix</keyword>
<gene>
    <name evidence="2" type="ORF">PUN28_009332</name>
</gene>
<comment type="caution">
    <text evidence="2">The sequence shown here is derived from an EMBL/GenBank/DDBJ whole genome shotgun (WGS) entry which is preliminary data.</text>
</comment>
<dbReference type="EMBL" id="JADYXP020000008">
    <property type="protein sequence ID" value="KAL0118586.1"/>
    <property type="molecule type" value="Genomic_DNA"/>
</dbReference>
<reference evidence="2 3" key="1">
    <citation type="submission" date="2023-03" db="EMBL/GenBank/DDBJ databases">
        <title>High recombination rates correlate with genetic variation in Cardiocondyla obscurior ants.</title>
        <authorList>
            <person name="Errbii M."/>
        </authorList>
    </citation>
    <scope>NUCLEOTIDE SEQUENCE [LARGE SCALE GENOMIC DNA]</scope>
    <source>
        <strain evidence="2">Alpha-2009</strain>
        <tissue evidence="2">Whole body</tissue>
    </source>
</reference>
<organism evidence="2 3">
    <name type="scientific">Cardiocondyla obscurior</name>
    <dbReference type="NCBI Taxonomy" id="286306"/>
    <lineage>
        <taxon>Eukaryota</taxon>
        <taxon>Metazoa</taxon>
        <taxon>Ecdysozoa</taxon>
        <taxon>Arthropoda</taxon>
        <taxon>Hexapoda</taxon>
        <taxon>Insecta</taxon>
        <taxon>Pterygota</taxon>
        <taxon>Neoptera</taxon>
        <taxon>Endopterygota</taxon>
        <taxon>Hymenoptera</taxon>
        <taxon>Apocrita</taxon>
        <taxon>Aculeata</taxon>
        <taxon>Formicoidea</taxon>
        <taxon>Formicidae</taxon>
        <taxon>Myrmicinae</taxon>
        <taxon>Cardiocondyla</taxon>
    </lineage>
</organism>
<feature type="transmembrane region" description="Helical" evidence="1">
    <location>
        <begin position="96"/>
        <end position="114"/>
    </location>
</feature>
<feature type="transmembrane region" description="Helical" evidence="1">
    <location>
        <begin position="120"/>
        <end position="143"/>
    </location>
</feature>
<protein>
    <submittedName>
        <fullName evidence="2">Uncharacterized protein</fullName>
    </submittedName>
</protein>